<evidence type="ECO:0000313" key="1">
    <source>
        <dbReference type="EMBL" id="MBW64074.1"/>
    </source>
</evidence>
<name>A0A2M4CFH6_9DIPT</name>
<protein>
    <submittedName>
        <fullName evidence="1">Putative secreted protein</fullName>
    </submittedName>
</protein>
<reference evidence="1" key="1">
    <citation type="submission" date="2018-01" db="EMBL/GenBank/DDBJ databases">
        <title>An insight into the sialome of Amazonian anophelines.</title>
        <authorList>
            <person name="Ribeiro J.M."/>
            <person name="Scarpassa V."/>
            <person name="Calvo E."/>
        </authorList>
    </citation>
    <scope>NUCLEOTIDE SEQUENCE</scope>
    <source>
        <tissue evidence="1">Salivary glands</tissue>
    </source>
</reference>
<dbReference type="AlphaFoldDB" id="A0A2M4CFH6"/>
<organism evidence="1">
    <name type="scientific">Anopheles marajoara</name>
    <dbReference type="NCBI Taxonomy" id="58244"/>
    <lineage>
        <taxon>Eukaryota</taxon>
        <taxon>Metazoa</taxon>
        <taxon>Ecdysozoa</taxon>
        <taxon>Arthropoda</taxon>
        <taxon>Hexapoda</taxon>
        <taxon>Insecta</taxon>
        <taxon>Pterygota</taxon>
        <taxon>Neoptera</taxon>
        <taxon>Endopterygota</taxon>
        <taxon>Diptera</taxon>
        <taxon>Nematocera</taxon>
        <taxon>Culicoidea</taxon>
        <taxon>Culicidae</taxon>
        <taxon>Anophelinae</taxon>
        <taxon>Anopheles</taxon>
    </lineage>
</organism>
<accession>A0A2M4CFH6</accession>
<proteinExistence type="predicted"/>
<dbReference type="EMBL" id="GGFJ01014933">
    <property type="protein sequence ID" value="MBW64074.1"/>
    <property type="molecule type" value="Transcribed_RNA"/>
</dbReference>
<sequence length="66" mass="7098">MWSSTSLRVCVCVCVGGGHGFNSFIFDLQPARPPTNHVVRGVIVIHGSFLMAPHFADVNVVAVHPL</sequence>